<dbReference type="InterPro" id="IPR014036">
    <property type="entry name" value="DeoR-like_C"/>
</dbReference>
<comment type="caution">
    <text evidence="4">The sequence shown here is derived from an EMBL/GenBank/DDBJ whole genome shotgun (WGS) entry which is preliminary data.</text>
</comment>
<dbReference type="InterPro" id="IPR001034">
    <property type="entry name" value="DeoR_HTH"/>
</dbReference>
<dbReference type="SUPFAM" id="SSF46785">
    <property type="entry name" value="Winged helix' DNA-binding domain"/>
    <property type="match status" value="1"/>
</dbReference>
<evidence type="ECO:0000313" key="5">
    <source>
        <dbReference type="Proteomes" id="UP000597877"/>
    </source>
</evidence>
<organism evidence="4 5">
    <name type="scientific">Eubacterium segne</name>
    <dbReference type="NCBI Taxonomy" id="2763045"/>
    <lineage>
        <taxon>Bacteria</taxon>
        <taxon>Bacillati</taxon>
        <taxon>Bacillota</taxon>
        <taxon>Clostridia</taxon>
        <taxon>Eubacteriales</taxon>
        <taxon>Eubacteriaceae</taxon>
        <taxon>Eubacterium</taxon>
    </lineage>
</organism>
<evidence type="ECO:0000256" key="2">
    <source>
        <dbReference type="ARBA" id="ARBA00023163"/>
    </source>
</evidence>
<name>A0ABR7F2F3_9FIRM</name>
<dbReference type="PROSITE" id="PS51000">
    <property type="entry name" value="HTH_DEOR_2"/>
    <property type="match status" value="1"/>
</dbReference>
<protein>
    <submittedName>
        <fullName evidence="4">DeoR/GlpR transcriptional regulator</fullName>
    </submittedName>
</protein>
<evidence type="ECO:0000256" key="1">
    <source>
        <dbReference type="ARBA" id="ARBA00023015"/>
    </source>
</evidence>
<dbReference type="SMART" id="SM00420">
    <property type="entry name" value="HTH_DEOR"/>
    <property type="match status" value="1"/>
</dbReference>
<gene>
    <name evidence="4" type="ORF">H8S00_07285</name>
</gene>
<accession>A0ABR7F2F3</accession>
<keyword evidence="2" id="KW-0804">Transcription</keyword>
<dbReference type="RefSeq" id="WP_186840325.1">
    <property type="nucleotide sequence ID" value="NZ_JACOOZ010000004.1"/>
</dbReference>
<dbReference type="PANTHER" id="PTHR30363:SF44">
    <property type="entry name" value="AGA OPERON TRANSCRIPTIONAL REPRESSOR-RELATED"/>
    <property type="match status" value="1"/>
</dbReference>
<dbReference type="InterPro" id="IPR050313">
    <property type="entry name" value="Carb_Metab_HTH_regulators"/>
</dbReference>
<feature type="domain" description="HTH deoR-type" evidence="3">
    <location>
        <begin position="3"/>
        <end position="58"/>
    </location>
</feature>
<dbReference type="Pfam" id="PF08220">
    <property type="entry name" value="HTH_DeoR"/>
    <property type="match status" value="1"/>
</dbReference>
<dbReference type="EMBL" id="JACOOZ010000004">
    <property type="protein sequence ID" value="MBC5667779.1"/>
    <property type="molecule type" value="Genomic_DNA"/>
</dbReference>
<keyword evidence="1" id="KW-0805">Transcription regulation</keyword>
<dbReference type="InterPro" id="IPR036388">
    <property type="entry name" value="WH-like_DNA-bd_sf"/>
</dbReference>
<dbReference type="Proteomes" id="UP000597877">
    <property type="component" value="Unassembled WGS sequence"/>
</dbReference>
<evidence type="ECO:0000259" key="3">
    <source>
        <dbReference type="PROSITE" id="PS51000"/>
    </source>
</evidence>
<dbReference type="Gene3D" id="1.10.10.10">
    <property type="entry name" value="Winged helix-like DNA-binding domain superfamily/Winged helix DNA-binding domain"/>
    <property type="match status" value="1"/>
</dbReference>
<dbReference type="Pfam" id="PF00455">
    <property type="entry name" value="DeoRC"/>
    <property type="match status" value="1"/>
</dbReference>
<sequence length="254" mass="28947">MLARERQNKIVEIVNKEGSVLVKELSELFKVTEDSIRKDLSALEKKGLLKKTYGGAIKNRVNTHEIYVSQRKGKNVKEKQLIAQKAFELIEEGDMIFLDISTSNIELIKLIIEANLKITVVSNMIDVMLSFVQPSDTNFVFVGGKMNRGRDGFIGSYTNKQIQEFNFDKAFMGAVGVDTDRDKVYTYATDDALTKKMIMDVSNKSYVMLETRKLAREGNYKYANISDFAGIVMDSKPEEKALKDLQQYNVELFY</sequence>
<dbReference type="PANTHER" id="PTHR30363">
    <property type="entry name" value="HTH-TYPE TRANSCRIPTIONAL REGULATOR SRLR-RELATED"/>
    <property type="match status" value="1"/>
</dbReference>
<dbReference type="InterPro" id="IPR037171">
    <property type="entry name" value="NagB/RpiA_transferase-like"/>
</dbReference>
<dbReference type="SUPFAM" id="SSF100950">
    <property type="entry name" value="NagB/RpiA/CoA transferase-like"/>
    <property type="match status" value="1"/>
</dbReference>
<dbReference type="SMART" id="SM01134">
    <property type="entry name" value="DeoRC"/>
    <property type="match status" value="1"/>
</dbReference>
<dbReference type="PRINTS" id="PR00037">
    <property type="entry name" value="HTHLACR"/>
</dbReference>
<keyword evidence="5" id="KW-1185">Reference proteome</keyword>
<dbReference type="InterPro" id="IPR036390">
    <property type="entry name" value="WH_DNA-bd_sf"/>
</dbReference>
<proteinExistence type="predicted"/>
<reference evidence="4 5" key="1">
    <citation type="submission" date="2020-08" db="EMBL/GenBank/DDBJ databases">
        <title>Genome public.</title>
        <authorList>
            <person name="Liu C."/>
            <person name="Sun Q."/>
        </authorList>
    </citation>
    <scope>NUCLEOTIDE SEQUENCE [LARGE SCALE GENOMIC DNA]</scope>
    <source>
        <strain evidence="4 5">BX4</strain>
    </source>
</reference>
<evidence type="ECO:0000313" key="4">
    <source>
        <dbReference type="EMBL" id="MBC5667779.1"/>
    </source>
</evidence>